<dbReference type="EMBL" id="NKCI01000005">
    <property type="protein sequence ID" value="RSL71966.1"/>
    <property type="molecule type" value="Genomic_DNA"/>
</dbReference>
<protein>
    <submittedName>
        <fullName evidence="2">Uncharacterized protein</fullName>
    </submittedName>
</protein>
<evidence type="ECO:0000313" key="2">
    <source>
        <dbReference type="EMBL" id="RSL71966.1"/>
    </source>
</evidence>
<dbReference type="AlphaFoldDB" id="A0A428R350"/>
<name>A0A428R350_9HYPO</name>
<keyword evidence="3" id="KW-1185">Reference proteome</keyword>
<feature type="compositionally biased region" description="Basic and acidic residues" evidence="1">
    <location>
        <begin position="306"/>
        <end position="317"/>
    </location>
</feature>
<feature type="compositionally biased region" description="Low complexity" evidence="1">
    <location>
        <begin position="104"/>
        <end position="118"/>
    </location>
</feature>
<evidence type="ECO:0000256" key="1">
    <source>
        <dbReference type="SAM" id="MobiDB-lite"/>
    </source>
</evidence>
<feature type="compositionally biased region" description="Low complexity" evidence="1">
    <location>
        <begin position="201"/>
        <end position="224"/>
    </location>
</feature>
<dbReference type="Proteomes" id="UP000288168">
    <property type="component" value="Unassembled WGS sequence"/>
</dbReference>
<feature type="region of interest" description="Disordered" evidence="1">
    <location>
        <begin position="74"/>
        <end position="399"/>
    </location>
</feature>
<sequence>MPSRKKTSAAGQSEPATPMITPFRQTRARSKLNNAPHLMTGLDHRGRALEPVPTDPENIIFDDVVKQLRNRRKKIIFRQRGTTPESPTDNVKAANRGQLKRKAPSLSSTSSASSSNSRPPSPMPSDEEWDEPIPFNPRSSSSSSSDPDQDGGVPLHPQSSSSSSSDPDSDGGVPLNSPSPPSSSGYESVGATYDDSVSALSRGSSWTSSSSSGSSRSRCSSHHSGASRRSDHSGSGPSGAGASAPLGDDDLGWASQPPPSPPAPAVPRNTPENNGSPHAPAPSAGEDTTIEDAIQAVRSLAPSPEDAVHGFEPRDGFSSRSTASPKRQPRPEDVIIPKQVDGKLTAVPVDDEDEDEDESPRAATRRPRPGCADGSLRKRRRSEDDGSASQATKKPRVEEEVPFARTISVAYDYESDGDISPLTLDSVEDEEEDLYSPTYPIPVTEQSDLDPFPSPVTTTNKIPGLAFLDAQNVSISTDNVSPKVLTPVEPPADFDSEIPGIYGSGKRPRLDYDWYEQYHRMGPDCQKVHGCQHSQPCHRCHANWHKAWSHFFKRKDEIDAETAAMANYDIRKGYLGTALGFEHAPRPVIVPIPPRGGKIRTHPARIAKEKLALMERMAKEG</sequence>
<organism evidence="2 3">
    <name type="scientific">Fusarium duplospermum</name>
    <dbReference type="NCBI Taxonomy" id="1325734"/>
    <lineage>
        <taxon>Eukaryota</taxon>
        <taxon>Fungi</taxon>
        <taxon>Dikarya</taxon>
        <taxon>Ascomycota</taxon>
        <taxon>Pezizomycotina</taxon>
        <taxon>Sordariomycetes</taxon>
        <taxon>Hypocreomycetidae</taxon>
        <taxon>Hypocreales</taxon>
        <taxon>Nectriaceae</taxon>
        <taxon>Fusarium</taxon>
        <taxon>Fusarium solani species complex</taxon>
    </lineage>
</organism>
<dbReference type="STRING" id="1325734.A0A428R350"/>
<comment type="caution">
    <text evidence="2">The sequence shown here is derived from an EMBL/GenBank/DDBJ whole genome shotgun (WGS) entry which is preliminary data.</text>
</comment>
<accession>A0A428R350</accession>
<feature type="compositionally biased region" description="Acidic residues" evidence="1">
    <location>
        <begin position="349"/>
        <end position="358"/>
    </location>
</feature>
<feature type="compositionally biased region" description="Pro residues" evidence="1">
    <location>
        <begin position="256"/>
        <end position="265"/>
    </location>
</feature>
<reference evidence="2 3" key="1">
    <citation type="submission" date="2017-06" db="EMBL/GenBank/DDBJ databases">
        <title>Comparative genomic analysis of Ambrosia Fusariam Clade fungi.</title>
        <authorList>
            <person name="Stajich J.E."/>
            <person name="Carrillo J."/>
            <person name="Kijimoto T."/>
            <person name="Eskalen A."/>
            <person name="O'Donnell K."/>
            <person name="Kasson M."/>
        </authorList>
    </citation>
    <scope>NUCLEOTIDE SEQUENCE [LARGE SCALE GENOMIC DNA]</scope>
    <source>
        <strain evidence="2 3">NRRL62584</strain>
    </source>
</reference>
<dbReference type="OrthoDB" id="5105924at2759"/>
<gene>
    <name evidence="2" type="ORF">CEP54_001025</name>
</gene>
<feature type="compositionally biased region" description="Polar residues" evidence="1">
    <location>
        <begin position="80"/>
        <end position="89"/>
    </location>
</feature>
<proteinExistence type="predicted"/>
<evidence type="ECO:0000313" key="3">
    <source>
        <dbReference type="Proteomes" id="UP000288168"/>
    </source>
</evidence>
<feature type="region of interest" description="Disordered" evidence="1">
    <location>
        <begin position="1"/>
        <end position="39"/>
    </location>
</feature>